<dbReference type="Proteomes" id="UP001279734">
    <property type="component" value="Unassembled WGS sequence"/>
</dbReference>
<comment type="caution">
    <text evidence="1">The sequence shown here is derived from an EMBL/GenBank/DDBJ whole genome shotgun (WGS) entry which is preliminary data.</text>
</comment>
<dbReference type="EMBL" id="BSYO01000005">
    <property type="protein sequence ID" value="GMH04944.1"/>
    <property type="molecule type" value="Genomic_DNA"/>
</dbReference>
<accession>A0AAD3S601</accession>
<evidence type="ECO:0000313" key="2">
    <source>
        <dbReference type="Proteomes" id="UP001279734"/>
    </source>
</evidence>
<sequence length="111" mass="11950">MQEGCWFGLFLYEVVKVTYAVGTISLVRVGLRTVRLRGGGMAILSISRGALLISSLMLNDAMVSVLGCLELDGLGAYCLAVLIDAALVPASADYWGAGAMSLKWILFWFEL</sequence>
<reference evidence="1" key="1">
    <citation type="submission" date="2023-05" db="EMBL/GenBank/DDBJ databases">
        <title>Nepenthes gracilis genome sequencing.</title>
        <authorList>
            <person name="Fukushima K."/>
        </authorList>
    </citation>
    <scope>NUCLEOTIDE SEQUENCE</scope>
    <source>
        <strain evidence="1">SING2019-196</strain>
    </source>
</reference>
<gene>
    <name evidence="1" type="ORF">Nepgr_006784</name>
</gene>
<keyword evidence="2" id="KW-1185">Reference proteome</keyword>
<evidence type="ECO:0000313" key="1">
    <source>
        <dbReference type="EMBL" id="GMH04944.1"/>
    </source>
</evidence>
<proteinExistence type="predicted"/>
<organism evidence="1 2">
    <name type="scientific">Nepenthes gracilis</name>
    <name type="common">Slender pitcher plant</name>
    <dbReference type="NCBI Taxonomy" id="150966"/>
    <lineage>
        <taxon>Eukaryota</taxon>
        <taxon>Viridiplantae</taxon>
        <taxon>Streptophyta</taxon>
        <taxon>Embryophyta</taxon>
        <taxon>Tracheophyta</taxon>
        <taxon>Spermatophyta</taxon>
        <taxon>Magnoliopsida</taxon>
        <taxon>eudicotyledons</taxon>
        <taxon>Gunneridae</taxon>
        <taxon>Pentapetalae</taxon>
        <taxon>Caryophyllales</taxon>
        <taxon>Nepenthaceae</taxon>
        <taxon>Nepenthes</taxon>
    </lineage>
</organism>
<dbReference type="AlphaFoldDB" id="A0AAD3S601"/>
<name>A0AAD3S601_NEPGR</name>
<protein>
    <submittedName>
        <fullName evidence="1">Uncharacterized protein</fullName>
    </submittedName>
</protein>